<keyword evidence="3" id="KW-0456">Lyase</keyword>
<name>A0A9D1Z7X7_9FIRM</name>
<evidence type="ECO:0000313" key="3">
    <source>
        <dbReference type="EMBL" id="HIY73686.1"/>
    </source>
</evidence>
<dbReference type="Proteomes" id="UP000886824">
    <property type="component" value="Unassembled WGS sequence"/>
</dbReference>
<dbReference type="Pfam" id="PF03313">
    <property type="entry name" value="SDH_alpha"/>
    <property type="match status" value="1"/>
</dbReference>
<proteinExistence type="inferred from homology"/>
<reference evidence="3" key="1">
    <citation type="journal article" date="2021" name="PeerJ">
        <title>Extensive microbial diversity within the chicken gut microbiome revealed by metagenomics and culture.</title>
        <authorList>
            <person name="Gilroy R."/>
            <person name="Ravi A."/>
            <person name="Getino M."/>
            <person name="Pursley I."/>
            <person name="Horton D.L."/>
            <person name="Alikhan N.F."/>
            <person name="Baker D."/>
            <person name="Gharbi K."/>
            <person name="Hall N."/>
            <person name="Watson M."/>
            <person name="Adriaenssens E.M."/>
            <person name="Foster-Nyarko E."/>
            <person name="Jarju S."/>
            <person name="Secka A."/>
            <person name="Antonio M."/>
            <person name="Oren A."/>
            <person name="Chaudhuri R.R."/>
            <person name="La Ragione R."/>
            <person name="Hildebrand F."/>
            <person name="Pallen M.J."/>
        </authorList>
    </citation>
    <scope>NUCLEOTIDE SEQUENCE</scope>
    <source>
        <strain evidence="3">CHK33-7979</strain>
    </source>
</reference>
<dbReference type="GO" id="GO:0019450">
    <property type="term" value="P:L-cysteine catabolic process to pyruvate"/>
    <property type="evidence" value="ECO:0007669"/>
    <property type="project" value="TreeGrafter"/>
</dbReference>
<dbReference type="PANTHER" id="PTHR30501:SF2">
    <property type="entry name" value="UPF0597 PROTEIN YHAM"/>
    <property type="match status" value="1"/>
</dbReference>
<organism evidence="3 4">
    <name type="scientific">Candidatus Intestinimonas merdavium</name>
    <dbReference type="NCBI Taxonomy" id="2838622"/>
    <lineage>
        <taxon>Bacteria</taxon>
        <taxon>Bacillati</taxon>
        <taxon>Bacillota</taxon>
        <taxon>Clostridia</taxon>
        <taxon>Eubacteriales</taxon>
        <taxon>Intestinimonas</taxon>
    </lineage>
</organism>
<feature type="domain" description="Serine dehydratase-like alpha subunit" evidence="2">
    <location>
        <begin position="90"/>
        <end position="421"/>
    </location>
</feature>
<comment type="caution">
    <text evidence="3">The sequence shown here is derived from an EMBL/GenBank/DDBJ whole genome shotgun (WGS) entry which is preliminary data.</text>
</comment>
<protein>
    <recommendedName>
        <fullName evidence="1">UPF0597 protein H9826_06915</fullName>
    </recommendedName>
</protein>
<accession>A0A9D1Z7X7</accession>
<dbReference type="EMBL" id="DXCX01000073">
    <property type="protein sequence ID" value="HIY73686.1"/>
    <property type="molecule type" value="Genomic_DNA"/>
</dbReference>
<dbReference type="HAMAP" id="MF_01845">
    <property type="entry name" value="UPF0597"/>
    <property type="match status" value="1"/>
</dbReference>
<dbReference type="PIRSF" id="PIRSF006054">
    <property type="entry name" value="UCP006054"/>
    <property type="match status" value="1"/>
</dbReference>
<evidence type="ECO:0000313" key="4">
    <source>
        <dbReference type="Proteomes" id="UP000886824"/>
    </source>
</evidence>
<evidence type="ECO:0000256" key="1">
    <source>
        <dbReference type="HAMAP-Rule" id="MF_01845"/>
    </source>
</evidence>
<reference evidence="3" key="2">
    <citation type="submission" date="2021-04" db="EMBL/GenBank/DDBJ databases">
        <authorList>
            <person name="Gilroy R."/>
        </authorList>
    </citation>
    <scope>NUCLEOTIDE SEQUENCE</scope>
    <source>
        <strain evidence="3">CHK33-7979</strain>
    </source>
</reference>
<dbReference type="GO" id="GO:0080146">
    <property type="term" value="F:L-cysteine desulfhydrase activity"/>
    <property type="evidence" value="ECO:0007669"/>
    <property type="project" value="TreeGrafter"/>
</dbReference>
<dbReference type="InterPro" id="IPR005130">
    <property type="entry name" value="Ser_deHydtase-like_asu"/>
</dbReference>
<dbReference type="AlphaFoldDB" id="A0A9D1Z7X7"/>
<dbReference type="PANTHER" id="PTHR30501">
    <property type="entry name" value="UPF0597 PROTEIN YHAM"/>
    <property type="match status" value="1"/>
</dbReference>
<comment type="similarity">
    <text evidence="1">Belongs to the UPF0597 family.</text>
</comment>
<sequence>MNKSDPRYAAYLRILTEELIPAMGCTEPISISFCAAKARELLGELPESITVEASGNIIKNVKSVVVPNTGGRKGIETAAAVGVVAGDPSRELEVIASVTPEQREALSRYLEHTPIQVHPADTDLVLDVTVTVGASGHTAAVRVANQHTNVVLLKRDDQVLFEASAVGCGSGPAASPDRALMDFDDIYDFADTVDVDDVRPLLERQIAYNTAISQEGLRGSWGANIGSTLLKIYGDDVKIRARAAAAAGSDARMSGCELPVVINSGSGNQGMTVSLPVIEYARALQSTPERLYRALTLSNLTAIYQKEGIGRLSAYCGAVSAGASAGAGISYLLGGGRREAAHTIVNALAITSGIICDGAKPSCAGKIAAAVDAGILGYYMFLNGQEFRGGDGIVSKGIESTLRNVTRLGKEGMKETDEEIIRIMTGC</sequence>
<evidence type="ECO:0000259" key="2">
    <source>
        <dbReference type="Pfam" id="PF03313"/>
    </source>
</evidence>
<dbReference type="InterPro" id="IPR021144">
    <property type="entry name" value="UPF0597"/>
</dbReference>
<gene>
    <name evidence="3" type="ORF">H9826_06915</name>
</gene>